<name>A0A164LCL0_9NOCA</name>
<organism evidence="1 2">
    <name type="scientific">Nocardia terpenica</name>
    <dbReference type="NCBI Taxonomy" id="455432"/>
    <lineage>
        <taxon>Bacteria</taxon>
        <taxon>Bacillati</taxon>
        <taxon>Actinomycetota</taxon>
        <taxon>Actinomycetes</taxon>
        <taxon>Mycobacteriales</taxon>
        <taxon>Nocardiaceae</taxon>
        <taxon>Nocardia</taxon>
    </lineage>
</organism>
<keyword evidence="2" id="KW-1185">Reference proteome</keyword>
<dbReference type="RefSeq" id="WP_067592724.1">
    <property type="nucleotide sequence ID" value="NZ_JABMCZ010000001.1"/>
</dbReference>
<protein>
    <submittedName>
        <fullName evidence="1">Uncharacterized protein</fullName>
    </submittedName>
</protein>
<sequence length="83" mass="9318">MGAGIRAAISRRQQREIDLIHEAGRKHARKELDERIDEAVKKARKAISRGDHRAAQRYADQANADIFVRDMEGAGDVDLLGRP</sequence>
<proteinExistence type="predicted"/>
<accession>A0A164LCL0</accession>
<gene>
    <name evidence="1" type="ORF">AWN90_36915</name>
</gene>
<comment type="caution">
    <text evidence="1">The sequence shown here is derived from an EMBL/GenBank/DDBJ whole genome shotgun (WGS) entry which is preliminary data.</text>
</comment>
<dbReference type="EMBL" id="LWGR01000009">
    <property type="protein sequence ID" value="KZM72260.1"/>
    <property type="molecule type" value="Genomic_DNA"/>
</dbReference>
<dbReference type="Proteomes" id="UP000076512">
    <property type="component" value="Unassembled WGS sequence"/>
</dbReference>
<reference evidence="1 2" key="1">
    <citation type="submission" date="2016-04" db="EMBL/GenBank/DDBJ databases">
        <authorList>
            <person name="Evans L.H."/>
            <person name="Alamgir A."/>
            <person name="Owens N."/>
            <person name="Weber N.D."/>
            <person name="Virtaneva K."/>
            <person name="Barbian K."/>
            <person name="Babar A."/>
            <person name="Rosenke K."/>
        </authorList>
    </citation>
    <scope>NUCLEOTIDE SEQUENCE [LARGE SCALE GENOMIC DNA]</scope>
    <source>
        <strain evidence="1 2">IFM 0406</strain>
    </source>
</reference>
<dbReference type="AlphaFoldDB" id="A0A164LCL0"/>
<evidence type="ECO:0000313" key="2">
    <source>
        <dbReference type="Proteomes" id="UP000076512"/>
    </source>
</evidence>
<evidence type="ECO:0000313" key="1">
    <source>
        <dbReference type="EMBL" id="KZM72260.1"/>
    </source>
</evidence>